<dbReference type="SUPFAM" id="SSF50965">
    <property type="entry name" value="Galactose oxidase, central domain"/>
    <property type="match status" value="1"/>
</dbReference>
<dbReference type="InterPro" id="IPR011043">
    <property type="entry name" value="Gal_Oxase/kelch_b-propeller"/>
</dbReference>
<dbReference type="InterPro" id="IPR056819">
    <property type="entry name" value="ACBP4-6_C"/>
</dbReference>
<sequence>MARSGPSYPNRFWAAAAYAGFGTQASSSSLPPRFSDETSFILYALYQQATVGPCKAPKPQSWNTLDGERWKSWHALGDMVSVEAMRLFVKILEEEDPAWLSKVQDPEPEMKESAVPEVRGVLKEGAALSIKFDPYSGPVNPPDNGVLVETEDKDVLIEGVAPNHYKWVSPQVFGRRPTPRYQHAAEIIGDKMYIVGGNHNGRYLNDVQVLDLATLTWAKVDQKSTAAASPTLPGEQSAAVMLPPCAGHSLVEWGGKLLAVAGHSKDPSDSVIVRAFDVKTNSWTFLRSFGKAPIARGGQSVTLVGSNLVMFGGEDSKRRLLNDLNILDLETMTWDDVEAVGTPPSPRSDHTATVQAGRYLLVFGGGSHSTCFNDLHVLDLDSMEWSQPQPQGVTPTPRAGHAGVKVGDSWYIIGGGDNKSGISETMVLNLSTLVWSVAASVEGRTPIASEGLSVVSATSNGEEVLVAFGGYNGRYSNELYILKTNQKVKSQPKYLESPAAAAAAASVKAAYTSQVPSANGSNGFHMQDISQENRVKEIMVDIPKSRNMGYAYEEIREQLALASKASGDLEAAVSSLQAENARLKQELGMAQSSSAELSKELHSVRGQLDNEQSRCFRLEVDLAELRQKLHSMEALQKELELLRRQKAAADQVAASAVQKQSSGGVWGWLAGAPPNGKTVET</sequence>
<dbReference type="Pfam" id="PF24922">
    <property type="entry name" value="ACBP4_C"/>
    <property type="match status" value="1"/>
</dbReference>
<organism evidence="7 8">
    <name type="scientific">Adiantum capillus-veneris</name>
    <name type="common">Maidenhair fern</name>
    <dbReference type="NCBI Taxonomy" id="13818"/>
    <lineage>
        <taxon>Eukaryota</taxon>
        <taxon>Viridiplantae</taxon>
        <taxon>Streptophyta</taxon>
        <taxon>Embryophyta</taxon>
        <taxon>Tracheophyta</taxon>
        <taxon>Polypodiopsida</taxon>
        <taxon>Polypodiidae</taxon>
        <taxon>Polypodiales</taxon>
        <taxon>Pteridineae</taxon>
        <taxon>Pteridaceae</taxon>
        <taxon>Vittarioideae</taxon>
        <taxon>Adiantum</taxon>
    </lineage>
</organism>
<evidence type="ECO:0000256" key="3">
    <source>
        <dbReference type="ARBA" id="ARBA00022737"/>
    </source>
</evidence>
<evidence type="ECO:0000313" key="8">
    <source>
        <dbReference type="Proteomes" id="UP000886520"/>
    </source>
</evidence>
<evidence type="ECO:0000256" key="5">
    <source>
        <dbReference type="SAM" id="Coils"/>
    </source>
</evidence>
<keyword evidence="2" id="KW-0880">Kelch repeat</keyword>
<dbReference type="Pfam" id="PF00887">
    <property type="entry name" value="ACBP"/>
    <property type="match status" value="1"/>
</dbReference>
<dbReference type="GO" id="GO:0006869">
    <property type="term" value="P:lipid transport"/>
    <property type="evidence" value="ECO:0007669"/>
    <property type="project" value="TreeGrafter"/>
</dbReference>
<dbReference type="InterPro" id="IPR014352">
    <property type="entry name" value="FERM/acyl-CoA-bd_prot_sf"/>
</dbReference>
<dbReference type="AlphaFoldDB" id="A0A9D4ZML1"/>
<evidence type="ECO:0000256" key="1">
    <source>
        <dbReference type="ARBA" id="ARBA00005567"/>
    </source>
</evidence>
<name>A0A9D4ZML1_ADICA</name>
<evidence type="ECO:0000256" key="4">
    <source>
        <dbReference type="ARBA" id="ARBA00023121"/>
    </source>
</evidence>
<feature type="domain" description="ACB" evidence="6">
    <location>
        <begin position="1"/>
        <end position="101"/>
    </location>
</feature>
<dbReference type="Gene3D" id="1.20.80.10">
    <property type="match status" value="1"/>
</dbReference>
<evidence type="ECO:0000256" key="2">
    <source>
        <dbReference type="ARBA" id="ARBA00022441"/>
    </source>
</evidence>
<dbReference type="InterPro" id="IPR015915">
    <property type="entry name" value="Kelch-typ_b-propeller"/>
</dbReference>
<dbReference type="PANTHER" id="PTHR46093:SF3">
    <property type="entry name" value="ACYL-COA-BINDING DOMAIN-CONTAINING PROTEIN 4"/>
    <property type="match status" value="1"/>
</dbReference>
<dbReference type="Gene3D" id="1.20.5.1160">
    <property type="entry name" value="Vasodilator-stimulated phosphoprotein"/>
    <property type="match status" value="1"/>
</dbReference>
<dbReference type="SUPFAM" id="SSF47027">
    <property type="entry name" value="Acyl-CoA binding protein"/>
    <property type="match status" value="1"/>
</dbReference>
<keyword evidence="3" id="KW-0677">Repeat</keyword>
<dbReference type="Pfam" id="PF24681">
    <property type="entry name" value="Kelch_KLHDC2_KLHL20_DRC7"/>
    <property type="match status" value="2"/>
</dbReference>
<evidence type="ECO:0000259" key="6">
    <source>
        <dbReference type="PROSITE" id="PS51228"/>
    </source>
</evidence>
<dbReference type="GO" id="GO:0000062">
    <property type="term" value="F:fatty-acyl-CoA binding"/>
    <property type="evidence" value="ECO:0007669"/>
    <property type="project" value="InterPro"/>
</dbReference>
<accession>A0A9D4ZML1</accession>
<dbReference type="PROSITE" id="PS51228">
    <property type="entry name" value="ACB_2"/>
    <property type="match status" value="1"/>
</dbReference>
<dbReference type="EMBL" id="JABFUD020000005">
    <property type="protein sequence ID" value="KAI5079312.1"/>
    <property type="molecule type" value="Genomic_DNA"/>
</dbReference>
<dbReference type="OrthoDB" id="10251809at2759"/>
<feature type="coiled-coil region" evidence="5">
    <location>
        <begin position="566"/>
        <end position="652"/>
    </location>
</feature>
<dbReference type="InterPro" id="IPR000582">
    <property type="entry name" value="Acyl-CoA-binding_protein"/>
</dbReference>
<dbReference type="InterPro" id="IPR035984">
    <property type="entry name" value="Acyl-CoA-binding_sf"/>
</dbReference>
<reference evidence="7 8" key="1">
    <citation type="submission" date="2021-01" db="EMBL/GenBank/DDBJ databases">
        <title>Adiantum capillus-veneris genome.</title>
        <authorList>
            <person name="Fang Y."/>
            <person name="Liao Q."/>
        </authorList>
    </citation>
    <scope>NUCLEOTIDE SEQUENCE [LARGE SCALE GENOMIC DNA]</scope>
    <source>
        <strain evidence="7">H3</strain>
        <tissue evidence="7">Leaf</tissue>
    </source>
</reference>
<protein>
    <recommendedName>
        <fullName evidence="6">ACB domain-containing protein</fullName>
    </recommendedName>
</protein>
<dbReference type="Gene3D" id="2.120.10.80">
    <property type="entry name" value="Kelch-type beta propeller"/>
    <property type="match status" value="2"/>
</dbReference>
<dbReference type="GO" id="GO:0005829">
    <property type="term" value="C:cytosol"/>
    <property type="evidence" value="ECO:0007669"/>
    <property type="project" value="TreeGrafter"/>
</dbReference>
<keyword evidence="4" id="KW-0446">Lipid-binding</keyword>
<evidence type="ECO:0000313" key="7">
    <source>
        <dbReference type="EMBL" id="KAI5079312.1"/>
    </source>
</evidence>
<keyword evidence="5" id="KW-0175">Coiled coil</keyword>
<keyword evidence="8" id="KW-1185">Reference proteome</keyword>
<proteinExistence type="inferred from homology"/>
<dbReference type="PANTHER" id="PTHR46093">
    <property type="entry name" value="ACYL-COA-BINDING DOMAIN-CONTAINING PROTEIN 5"/>
    <property type="match status" value="1"/>
</dbReference>
<gene>
    <name evidence="7" type="ORF">GOP47_0004791</name>
</gene>
<comment type="similarity">
    <text evidence="1">Belongs to the ACBP family.</text>
</comment>
<comment type="caution">
    <text evidence="7">The sequence shown here is derived from an EMBL/GenBank/DDBJ whole genome shotgun (WGS) entry which is preliminary data.</text>
</comment>
<dbReference type="Proteomes" id="UP000886520">
    <property type="component" value="Chromosome 5"/>
</dbReference>